<name>A0ABT9PE04_9ACTN</name>
<feature type="domain" description="Transglutaminase-like" evidence="2">
    <location>
        <begin position="94"/>
        <end position="156"/>
    </location>
</feature>
<protein>
    <recommendedName>
        <fullName evidence="2">Transglutaminase-like domain-containing protein</fullName>
    </recommendedName>
</protein>
<dbReference type="InterPro" id="IPR038765">
    <property type="entry name" value="Papain-like_cys_pep_sf"/>
</dbReference>
<evidence type="ECO:0000313" key="4">
    <source>
        <dbReference type="Proteomes" id="UP001235712"/>
    </source>
</evidence>
<accession>A0ABT9PE04</accession>
<evidence type="ECO:0000313" key="3">
    <source>
        <dbReference type="EMBL" id="MDP9830929.1"/>
    </source>
</evidence>
<keyword evidence="4" id="KW-1185">Reference proteome</keyword>
<gene>
    <name evidence="3" type="ORF">J2S57_006678</name>
</gene>
<dbReference type="EMBL" id="JAUSQZ010000001">
    <property type="protein sequence ID" value="MDP9830929.1"/>
    <property type="molecule type" value="Genomic_DNA"/>
</dbReference>
<dbReference type="InterPro" id="IPR002931">
    <property type="entry name" value="Transglutaminase-like"/>
</dbReference>
<organism evidence="3 4">
    <name type="scientific">Kineosporia succinea</name>
    <dbReference type="NCBI Taxonomy" id="84632"/>
    <lineage>
        <taxon>Bacteria</taxon>
        <taxon>Bacillati</taxon>
        <taxon>Actinomycetota</taxon>
        <taxon>Actinomycetes</taxon>
        <taxon>Kineosporiales</taxon>
        <taxon>Kineosporiaceae</taxon>
        <taxon>Kineosporia</taxon>
    </lineage>
</organism>
<evidence type="ECO:0000259" key="2">
    <source>
        <dbReference type="SMART" id="SM00460"/>
    </source>
</evidence>
<reference evidence="3 4" key="1">
    <citation type="submission" date="2023-07" db="EMBL/GenBank/DDBJ databases">
        <title>Sequencing the genomes of 1000 actinobacteria strains.</title>
        <authorList>
            <person name="Klenk H.-P."/>
        </authorList>
    </citation>
    <scope>NUCLEOTIDE SEQUENCE [LARGE SCALE GENOMIC DNA]</scope>
    <source>
        <strain evidence="3 4">DSM 44388</strain>
    </source>
</reference>
<dbReference type="Gene3D" id="3.10.620.30">
    <property type="match status" value="1"/>
</dbReference>
<dbReference type="SMART" id="SM00460">
    <property type="entry name" value="TGc"/>
    <property type="match status" value="1"/>
</dbReference>
<dbReference type="SUPFAM" id="SSF54001">
    <property type="entry name" value="Cysteine proteinases"/>
    <property type="match status" value="1"/>
</dbReference>
<comment type="caution">
    <text evidence="3">The sequence shown here is derived from an EMBL/GenBank/DDBJ whole genome shotgun (WGS) entry which is preliminary data.</text>
</comment>
<dbReference type="RefSeq" id="WP_307250213.1">
    <property type="nucleotide sequence ID" value="NZ_JAUSQZ010000001.1"/>
</dbReference>
<feature type="region of interest" description="Disordered" evidence="1">
    <location>
        <begin position="1"/>
        <end position="23"/>
    </location>
</feature>
<feature type="region of interest" description="Disordered" evidence="1">
    <location>
        <begin position="294"/>
        <end position="333"/>
    </location>
</feature>
<sequence>MKVGAPRGAVDHVRQSSYSRPGRHAPLLTNAISGEGHLVQRLSMLARNVIVHYRASGESLPGATAGDIHLRRLEDILETDQSRHGSPLTAPRKITERVQGCCRDHTLFCVGALRQLGVPARSRVGFATYLSPTWNHDHVIVEVWMEGRWRRFDPEIADPFDALPTPMDIPAGPGAPFLSAAQVWLGHRDGSLDAARFGVAEGSPLAGDWFVFNYVIDEVAHRFGDELLLWDLWGAKVNDVSRARPGDLDLIDHVARLLLASDEGDQQAEHDLLALYTEDARLHPGRSIARSGQRIAVTDDRPAGSAAQERVSGIPGVRRVGHDDPGGCLSRSR</sequence>
<dbReference type="Pfam" id="PF01841">
    <property type="entry name" value="Transglut_core"/>
    <property type="match status" value="1"/>
</dbReference>
<proteinExistence type="predicted"/>
<evidence type="ECO:0000256" key="1">
    <source>
        <dbReference type="SAM" id="MobiDB-lite"/>
    </source>
</evidence>
<dbReference type="Proteomes" id="UP001235712">
    <property type="component" value="Unassembled WGS sequence"/>
</dbReference>